<comment type="subcellular location">
    <subcellularLocation>
        <location evidence="1 9">Endoplasmic reticulum membrane</location>
        <topology evidence="1 9">Multi-pass membrane protein</topology>
    </subcellularLocation>
</comment>
<keyword evidence="6 9" id="KW-1133">Transmembrane helix</keyword>
<evidence type="ECO:0000256" key="4">
    <source>
        <dbReference type="ARBA" id="ARBA00022692"/>
    </source>
</evidence>
<accession>A0AAE0F4Q0</accession>
<name>A0AAE0F4Q0_9CHLO</name>
<comment type="function">
    <text evidence="8 9">Intramembrane glycolipid transporter that operates in the biosynthetic pathway of dolichol-linked oligosaccharides, the glycan precursors employed in protein asparagine (N)-glycosylation. The sequential addition of sugars to dolichol pyrophosphate produces dolichol-linked oligosaccharides containing fourteen sugars, including two GlcNAcs, nine mannoses and three glucoses. Once assembled, the oligosaccharide is transferred from the lipid to nascent proteins by oligosaccharyltransferases. The assembly of dolichol-linked oligosaccharides begins on the cytosolic side of the endoplasmic reticulum membrane and finishes in its lumen. RFT1 could mediate the translocation of the cytosolically oriented intermediate DolPP-GlcNAc2Man5, produced by ALG11, into the ER lumen where dolichol-linked oligosaccharides assembly continues. However, the intramembrane lipid transporter activity could not be confirmed in vitro.</text>
</comment>
<dbReference type="Proteomes" id="UP001190700">
    <property type="component" value="Unassembled WGS sequence"/>
</dbReference>
<dbReference type="PANTHER" id="PTHR13117:SF5">
    <property type="entry name" value="PROTEIN RFT1 HOMOLOG"/>
    <property type="match status" value="1"/>
</dbReference>
<evidence type="ECO:0000256" key="3">
    <source>
        <dbReference type="ARBA" id="ARBA00010288"/>
    </source>
</evidence>
<feature type="transmembrane region" description="Helical" evidence="9">
    <location>
        <begin position="20"/>
        <end position="42"/>
    </location>
</feature>
<evidence type="ECO:0000256" key="5">
    <source>
        <dbReference type="ARBA" id="ARBA00022824"/>
    </source>
</evidence>
<dbReference type="GO" id="GO:0034203">
    <property type="term" value="P:glycolipid translocation"/>
    <property type="evidence" value="ECO:0007669"/>
    <property type="project" value="TreeGrafter"/>
</dbReference>
<keyword evidence="11" id="KW-1185">Reference proteome</keyword>
<dbReference type="Pfam" id="PF04506">
    <property type="entry name" value="Rft-1"/>
    <property type="match status" value="1"/>
</dbReference>
<evidence type="ECO:0000256" key="8">
    <source>
        <dbReference type="ARBA" id="ARBA00045912"/>
    </source>
</evidence>
<evidence type="ECO:0000256" key="6">
    <source>
        <dbReference type="ARBA" id="ARBA00022989"/>
    </source>
</evidence>
<dbReference type="AlphaFoldDB" id="A0AAE0F4Q0"/>
<comment type="pathway">
    <text evidence="2">Protein modification; protein glycosylation.</text>
</comment>
<dbReference type="PANTHER" id="PTHR13117">
    <property type="entry name" value="ENDOPLASMIC RETICULUM MULTISPAN TRANSMEMBRANE PROTEIN-RELATED"/>
    <property type="match status" value="1"/>
</dbReference>
<evidence type="ECO:0000313" key="11">
    <source>
        <dbReference type="Proteomes" id="UP001190700"/>
    </source>
</evidence>
<reference evidence="10 11" key="1">
    <citation type="journal article" date="2015" name="Genome Biol. Evol.">
        <title>Comparative Genomics of a Bacterivorous Green Alga Reveals Evolutionary Causalities and Consequences of Phago-Mixotrophic Mode of Nutrition.</title>
        <authorList>
            <person name="Burns J.A."/>
            <person name="Paasch A."/>
            <person name="Narechania A."/>
            <person name="Kim E."/>
        </authorList>
    </citation>
    <scope>NUCLEOTIDE SEQUENCE [LARGE SCALE GENOMIC DNA]</scope>
    <source>
        <strain evidence="10 11">PLY_AMNH</strain>
    </source>
</reference>
<evidence type="ECO:0000256" key="9">
    <source>
        <dbReference type="RuleBase" id="RU365067"/>
    </source>
</evidence>
<evidence type="ECO:0000256" key="1">
    <source>
        <dbReference type="ARBA" id="ARBA00004477"/>
    </source>
</evidence>
<dbReference type="GO" id="GO:0005789">
    <property type="term" value="C:endoplasmic reticulum membrane"/>
    <property type="evidence" value="ECO:0007669"/>
    <property type="project" value="UniProtKB-SubCell"/>
</dbReference>
<comment type="caution">
    <text evidence="10">The sequence shown here is derived from an EMBL/GenBank/DDBJ whole genome shotgun (WGS) entry which is preliminary data.</text>
</comment>
<evidence type="ECO:0000256" key="2">
    <source>
        <dbReference type="ARBA" id="ARBA00004922"/>
    </source>
</evidence>
<evidence type="ECO:0000313" key="10">
    <source>
        <dbReference type="EMBL" id="KAK3251439.1"/>
    </source>
</evidence>
<keyword evidence="5" id="KW-0256">Endoplasmic reticulum</keyword>
<organism evidence="10 11">
    <name type="scientific">Cymbomonas tetramitiformis</name>
    <dbReference type="NCBI Taxonomy" id="36881"/>
    <lineage>
        <taxon>Eukaryota</taxon>
        <taxon>Viridiplantae</taxon>
        <taxon>Chlorophyta</taxon>
        <taxon>Pyramimonadophyceae</taxon>
        <taxon>Pyramimonadales</taxon>
        <taxon>Pyramimonadaceae</taxon>
        <taxon>Cymbomonas</taxon>
    </lineage>
</organism>
<dbReference type="EMBL" id="LGRX02026032">
    <property type="protein sequence ID" value="KAK3251439.1"/>
    <property type="molecule type" value="Genomic_DNA"/>
</dbReference>
<dbReference type="GO" id="GO:0006488">
    <property type="term" value="P:dolichol-linked oligosaccharide biosynthetic process"/>
    <property type="evidence" value="ECO:0007669"/>
    <property type="project" value="InterPro"/>
</dbReference>
<sequence>MNAQQIKEAGGKINSVFAQSFAYIMGAQILARLVPFAINTLVARRMTPRDLGVSTVHFSLALTVVLTSREGFRRACLRGSDVSWTEQVRLGLPSHREAVAVASLCIPLGVLLSALVAATAQQLIGGSAAERELYLSGLHLHRAPLLHYSYPFLLDTLHLQTCSCSCSRTCTRPCFCLCRPALAPAPGPAPGPASASADLLLLLLLPTCLFLLPDLRLL</sequence>
<keyword evidence="7 9" id="KW-0472">Membrane</keyword>
<keyword evidence="4 9" id="KW-0812">Transmembrane</keyword>
<comment type="similarity">
    <text evidence="3 9">Belongs to the RFT1 family.</text>
</comment>
<protein>
    <recommendedName>
        <fullName evidence="9">Protein RFT1 homolog</fullName>
    </recommendedName>
</protein>
<comment type="caution">
    <text evidence="9">Lacks conserved residue(s) required for the propagation of feature annotation.</text>
</comment>
<dbReference type="InterPro" id="IPR007594">
    <property type="entry name" value="RFT1"/>
</dbReference>
<proteinExistence type="inferred from homology"/>
<evidence type="ECO:0000256" key="7">
    <source>
        <dbReference type="ARBA" id="ARBA00023136"/>
    </source>
</evidence>
<gene>
    <name evidence="10" type="ORF">CYMTET_39218</name>
</gene>